<dbReference type="GO" id="GO:0016887">
    <property type="term" value="F:ATP hydrolysis activity"/>
    <property type="evidence" value="ECO:0007669"/>
    <property type="project" value="InterPro"/>
</dbReference>
<dbReference type="InterPro" id="IPR027417">
    <property type="entry name" value="P-loop_NTPase"/>
</dbReference>
<evidence type="ECO:0000256" key="2">
    <source>
        <dbReference type="ARBA" id="ARBA00022840"/>
    </source>
</evidence>
<sequence>MPERIRPGDQVATRYRELVREGAIADDPAQRALADKLDEINRAVASMRLASKSSSLGWLFAKKAPRFDQVRGLYIHGSVGRGKTMLMDFFFRACPARRKRRAHFHDFMADVHDRIAAHRAALKAGEVKGDDPIPPVARAISDQARVLCFDEFTVTDIADAMILSRLFTALFERGVVLIATSNVPPHDLYKDGLNRGLFTPFIDVLMAHTDVFSLDADRDYRLGRLAHTPLYMTPLGPQTDMAMEAAWVKITGGIGAAPARIAVKGRHIEVPAAVLDAARFSFADLCEAPLGARDHLAIARQYRTLMVENVPVIGDGRRNEAKRFINLIDTLYDNRNKLVVSADAQPDALYQATSGTEAFEFERTASRLNEMRSEDWLAGGQPLARAS</sequence>
<dbReference type="PANTHER" id="PTHR12169:SF6">
    <property type="entry name" value="AFG1-LIKE ATPASE"/>
    <property type="match status" value="1"/>
</dbReference>
<dbReference type="Pfam" id="PF03969">
    <property type="entry name" value="AFG1_ATPase"/>
    <property type="match status" value="1"/>
</dbReference>
<dbReference type="Proteomes" id="UP000293719">
    <property type="component" value="Chromosome"/>
</dbReference>
<keyword evidence="4" id="KW-1185">Reference proteome</keyword>
<dbReference type="OrthoDB" id="9774491at2"/>
<dbReference type="AlphaFoldDB" id="A0A4P6UYX4"/>
<keyword evidence="3" id="KW-0131">Cell cycle</keyword>
<dbReference type="GO" id="GO:0005524">
    <property type="term" value="F:ATP binding"/>
    <property type="evidence" value="ECO:0007669"/>
    <property type="project" value="UniProtKB-KW"/>
</dbReference>
<keyword evidence="3" id="KW-0132">Cell division</keyword>
<reference evidence="3 4" key="1">
    <citation type="journal article" date="2017" name="Int. J. Syst. Evol. Microbiol.">
        <title>Roseitalea porphyridii gen. nov., sp. nov., isolated from a red alga, and reclassification of Hoeflea suaedae Chung et al. 2013 as Pseudohoeflea suaedae gen. nov., comb. nov.</title>
        <authorList>
            <person name="Hyeon J.W."/>
            <person name="Jeong S.E."/>
            <person name="Baek K."/>
            <person name="Jeon C.O."/>
        </authorList>
    </citation>
    <scope>NUCLEOTIDE SEQUENCE [LARGE SCALE GENOMIC DNA]</scope>
    <source>
        <strain evidence="3 4">MA7-20</strain>
    </source>
</reference>
<accession>A0A4P6UYX4</accession>
<keyword evidence="1" id="KW-0547">Nucleotide-binding</keyword>
<proteinExistence type="predicted"/>
<dbReference type="GeneID" id="90765712"/>
<dbReference type="EMBL" id="CP036532">
    <property type="protein sequence ID" value="QBK29160.1"/>
    <property type="molecule type" value="Genomic_DNA"/>
</dbReference>
<dbReference type="GO" id="GO:0005737">
    <property type="term" value="C:cytoplasm"/>
    <property type="evidence" value="ECO:0007669"/>
    <property type="project" value="TreeGrafter"/>
</dbReference>
<dbReference type="InterPro" id="IPR005654">
    <property type="entry name" value="ATPase_AFG1-like"/>
</dbReference>
<dbReference type="NCBIfam" id="NF040713">
    <property type="entry name" value="ZapE"/>
    <property type="match status" value="1"/>
</dbReference>
<dbReference type="KEGG" id="rpod:E0E05_00265"/>
<dbReference type="GO" id="GO:0051301">
    <property type="term" value="P:cell division"/>
    <property type="evidence" value="ECO:0007669"/>
    <property type="project" value="UniProtKB-KW"/>
</dbReference>
<organism evidence="3 4">
    <name type="scientific">Roseitalea porphyridii</name>
    <dbReference type="NCBI Taxonomy" id="1852022"/>
    <lineage>
        <taxon>Bacteria</taxon>
        <taxon>Pseudomonadati</taxon>
        <taxon>Pseudomonadota</taxon>
        <taxon>Alphaproteobacteria</taxon>
        <taxon>Hyphomicrobiales</taxon>
        <taxon>Ahrensiaceae</taxon>
        <taxon>Roseitalea</taxon>
    </lineage>
</organism>
<protein>
    <submittedName>
        <fullName evidence="3">Cell division protein ZapE</fullName>
    </submittedName>
</protein>
<evidence type="ECO:0000313" key="4">
    <source>
        <dbReference type="Proteomes" id="UP000293719"/>
    </source>
</evidence>
<dbReference type="PANTHER" id="PTHR12169">
    <property type="entry name" value="ATPASE N2B"/>
    <property type="match status" value="1"/>
</dbReference>
<gene>
    <name evidence="3" type="ORF">E0E05_00265</name>
</gene>
<dbReference type="SUPFAM" id="SSF52540">
    <property type="entry name" value="P-loop containing nucleoside triphosphate hydrolases"/>
    <property type="match status" value="1"/>
</dbReference>
<evidence type="ECO:0000256" key="1">
    <source>
        <dbReference type="ARBA" id="ARBA00022741"/>
    </source>
</evidence>
<name>A0A4P6UYX4_9HYPH</name>
<keyword evidence="2" id="KW-0067">ATP-binding</keyword>
<evidence type="ECO:0000313" key="3">
    <source>
        <dbReference type="EMBL" id="QBK29160.1"/>
    </source>
</evidence>
<dbReference type="RefSeq" id="WP_131614863.1">
    <property type="nucleotide sequence ID" value="NZ_CP036532.1"/>
</dbReference>
<dbReference type="Gene3D" id="3.40.50.300">
    <property type="entry name" value="P-loop containing nucleotide triphosphate hydrolases"/>
    <property type="match status" value="1"/>
</dbReference>